<gene>
    <name evidence="1" type="ORF">GCM10009710_34200</name>
</gene>
<name>A0ABN2KAD9_9ACTN</name>
<dbReference type="NCBIfam" id="TIGR03089">
    <property type="entry name" value="TIGR03089 family protein"/>
    <property type="match status" value="1"/>
</dbReference>
<comment type="caution">
    <text evidence="1">The sequence shown here is derived from an EMBL/GenBank/DDBJ whole genome shotgun (WGS) entry which is preliminary data.</text>
</comment>
<dbReference type="Proteomes" id="UP001501057">
    <property type="component" value="Unassembled WGS sequence"/>
</dbReference>
<keyword evidence="2" id="KW-1185">Reference proteome</keyword>
<accession>A0ABN2KAD9</accession>
<dbReference type="InterPro" id="IPR017523">
    <property type="entry name" value="Rv3268"/>
</dbReference>
<evidence type="ECO:0000313" key="2">
    <source>
        <dbReference type="Proteomes" id="UP001501057"/>
    </source>
</evidence>
<sequence>MRPTTSLVDLAARVASPASPLVTYYDADTGERVELSGVTTANWVAKTGNFLIGELDAEIGTRLRIGLPTHWLRAVWLLSAWQVGAVVTDDDAQIAVTGPDLAADEPERVASALLPFGVRFPTPPEGFWDLGAEVPGHPDVYLGVDAPVLQDDAVDLPGLSATHADLLSLTPDSRRLVVGEGDVARDARLLVAACLGGGSLVLVRGGEQAHLERIAVQEQAIIWSPSV</sequence>
<evidence type="ECO:0000313" key="1">
    <source>
        <dbReference type="EMBL" id="GAA1751649.1"/>
    </source>
</evidence>
<protein>
    <submittedName>
        <fullName evidence="1">TIGR03089 family protein</fullName>
    </submittedName>
</protein>
<dbReference type="RefSeq" id="WP_344203841.1">
    <property type="nucleotide sequence ID" value="NZ_BAAAME010000010.1"/>
</dbReference>
<dbReference type="EMBL" id="BAAAME010000010">
    <property type="protein sequence ID" value="GAA1751649.1"/>
    <property type="molecule type" value="Genomic_DNA"/>
</dbReference>
<proteinExistence type="predicted"/>
<organism evidence="1 2">
    <name type="scientific">Aeromicrobium alkaliterrae</name>
    <dbReference type="NCBI Taxonomy" id="302168"/>
    <lineage>
        <taxon>Bacteria</taxon>
        <taxon>Bacillati</taxon>
        <taxon>Actinomycetota</taxon>
        <taxon>Actinomycetes</taxon>
        <taxon>Propionibacteriales</taxon>
        <taxon>Nocardioidaceae</taxon>
        <taxon>Aeromicrobium</taxon>
    </lineage>
</organism>
<reference evidence="1 2" key="1">
    <citation type="journal article" date="2019" name="Int. J. Syst. Evol. Microbiol.">
        <title>The Global Catalogue of Microorganisms (GCM) 10K type strain sequencing project: providing services to taxonomists for standard genome sequencing and annotation.</title>
        <authorList>
            <consortium name="The Broad Institute Genomics Platform"/>
            <consortium name="The Broad Institute Genome Sequencing Center for Infectious Disease"/>
            <person name="Wu L."/>
            <person name="Ma J."/>
        </authorList>
    </citation>
    <scope>NUCLEOTIDE SEQUENCE [LARGE SCALE GENOMIC DNA]</scope>
    <source>
        <strain evidence="1 2">JCM 13518</strain>
    </source>
</reference>